<feature type="compositionally biased region" description="Basic residues" evidence="1">
    <location>
        <begin position="253"/>
        <end position="262"/>
    </location>
</feature>
<evidence type="ECO:0000256" key="1">
    <source>
        <dbReference type="SAM" id="MobiDB-lite"/>
    </source>
</evidence>
<feature type="compositionally biased region" description="Low complexity" evidence="1">
    <location>
        <begin position="206"/>
        <end position="239"/>
    </location>
</feature>
<dbReference type="OrthoDB" id="8566581at2"/>
<gene>
    <name evidence="2" type="ORF">SAMN02982919_02106</name>
</gene>
<dbReference type="NCBIfam" id="NF043076">
    <property type="entry name" value="PHA_gran_PhaM"/>
    <property type="match status" value="1"/>
</dbReference>
<proteinExistence type="predicted"/>
<sequence length="262" mass="27166">MSDTSSFGFGNFLPGFDFLQNLTQGANNSTPQIPNMSSWIAPTISVEEIEKRISELKSVQFWLEQNSRALSATIQALEVQKMTLSTLKGMNFSMADMANAFTIKTPDTSAKPKAAPAAAPAPAPAPAADTADASAASAGVIDPMQWWGALTQQFQQIAATAMTEATKAGATDLAAQAFKQATDIAAHSVQTVQEATLQAATAASAAAQQASQVATPAKKTPTPRKPAAASSTPAGPEQGAEAEAESDAEPRKTSARRTKAAR</sequence>
<dbReference type="RefSeq" id="WP_091457096.1">
    <property type="nucleotide sequence ID" value="NZ_FOGD01000006.1"/>
</dbReference>
<reference evidence="2 3" key="1">
    <citation type="submission" date="2016-10" db="EMBL/GenBank/DDBJ databases">
        <authorList>
            <person name="de Groot N.N."/>
        </authorList>
    </citation>
    <scope>NUCLEOTIDE SEQUENCE [LARGE SCALE GENOMIC DNA]</scope>
    <source>
        <strain evidence="2 3">ATCC 35958</strain>
    </source>
</reference>
<dbReference type="AlphaFoldDB" id="A0A1H9MZ37"/>
<dbReference type="EMBL" id="FOGD01000006">
    <property type="protein sequence ID" value="SER28787.1"/>
    <property type="molecule type" value="Genomic_DNA"/>
</dbReference>
<organism evidence="2 3">
    <name type="scientific">Giesbergeria anulus</name>
    <dbReference type="NCBI Taxonomy" id="180197"/>
    <lineage>
        <taxon>Bacteria</taxon>
        <taxon>Pseudomonadati</taxon>
        <taxon>Pseudomonadota</taxon>
        <taxon>Betaproteobacteria</taxon>
        <taxon>Burkholderiales</taxon>
        <taxon>Comamonadaceae</taxon>
        <taxon>Giesbergeria</taxon>
    </lineage>
</organism>
<keyword evidence="3" id="KW-1185">Reference proteome</keyword>
<accession>A0A1H9MZ37</accession>
<feature type="region of interest" description="Disordered" evidence="1">
    <location>
        <begin position="108"/>
        <end position="130"/>
    </location>
</feature>
<dbReference type="STRING" id="180197.SAMN02982919_02106"/>
<dbReference type="Proteomes" id="UP000199766">
    <property type="component" value="Unassembled WGS sequence"/>
</dbReference>
<dbReference type="InterPro" id="IPR050026">
    <property type="entry name" value="PHA_gran_PhaM_N"/>
</dbReference>
<evidence type="ECO:0000313" key="2">
    <source>
        <dbReference type="EMBL" id="SER28787.1"/>
    </source>
</evidence>
<evidence type="ECO:0000313" key="3">
    <source>
        <dbReference type="Proteomes" id="UP000199766"/>
    </source>
</evidence>
<protein>
    <submittedName>
        <fullName evidence="2">Uncharacterized protein</fullName>
    </submittedName>
</protein>
<feature type="compositionally biased region" description="Low complexity" evidence="1">
    <location>
        <begin position="108"/>
        <end position="118"/>
    </location>
</feature>
<name>A0A1H9MZ37_9BURK</name>
<feature type="region of interest" description="Disordered" evidence="1">
    <location>
        <begin position="206"/>
        <end position="262"/>
    </location>
</feature>